<sequence>MVENSEGGRRDVAERIRVSSGTVWEGRVGYSRAVRAGNLVFVSGTTATDDQGNVVGRGDPEAQARFILEKIERALEAAGASLSDVVRTRVYVTNADDWEAVGRAHAAYFGEIRPANTLVEVSRLVGPDYLVEIEADAVIGSGGARA</sequence>
<dbReference type="Pfam" id="PF01042">
    <property type="entry name" value="Ribonuc_L-PSP"/>
    <property type="match status" value="1"/>
</dbReference>
<dbReference type="InterPro" id="IPR035959">
    <property type="entry name" value="RutC-like_sf"/>
</dbReference>
<dbReference type="PANTHER" id="PTHR43857">
    <property type="entry name" value="BLR7761 PROTEIN"/>
    <property type="match status" value="1"/>
</dbReference>
<comment type="caution">
    <text evidence="1">The sequence shown here is derived from an EMBL/GenBank/DDBJ whole genome shotgun (WGS) entry which is preliminary data.</text>
</comment>
<name>A0A7C3AAT3_9BACT</name>
<evidence type="ECO:0000313" key="1">
    <source>
        <dbReference type="EMBL" id="HEX70693.1"/>
    </source>
</evidence>
<dbReference type="Gene3D" id="3.30.1330.40">
    <property type="entry name" value="RutC-like"/>
    <property type="match status" value="1"/>
</dbReference>
<accession>A0A7C3AAT3</accession>
<dbReference type="SUPFAM" id="SSF55298">
    <property type="entry name" value="YjgF-like"/>
    <property type="match status" value="1"/>
</dbReference>
<protein>
    <submittedName>
        <fullName evidence="1">RidA family protein</fullName>
    </submittedName>
</protein>
<dbReference type="AlphaFoldDB" id="A0A7C3AAT3"/>
<proteinExistence type="predicted"/>
<reference evidence="1" key="1">
    <citation type="journal article" date="2020" name="mSystems">
        <title>Genome- and Community-Level Interaction Insights into Carbon Utilization and Element Cycling Functions of Hydrothermarchaeota in Hydrothermal Sediment.</title>
        <authorList>
            <person name="Zhou Z."/>
            <person name="Liu Y."/>
            <person name="Xu W."/>
            <person name="Pan J."/>
            <person name="Luo Z.H."/>
            <person name="Li M."/>
        </authorList>
    </citation>
    <scope>NUCLEOTIDE SEQUENCE [LARGE SCALE GENOMIC DNA]</scope>
    <source>
        <strain evidence="1">SpSt-192</strain>
    </source>
</reference>
<organism evidence="1">
    <name type="scientific">Thermorudis sp</name>
    <dbReference type="NCBI Taxonomy" id="1969470"/>
    <lineage>
        <taxon>Bacteria</taxon>
        <taxon>Pseudomonadati</taxon>
        <taxon>Thermomicrobiota</taxon>
        <taxon>Thermomicrobia</taxon>
        <taxon>Thermomicrobia incertae sedis</taxon>
        <taxon>Thermorudis</taxon>
    </lineage>
</organism>
<dbReference type="EMBL" id="DSID01000419">
    <property type="protein sequence ID" value="HEX70693.1"/>
    <property type="molecule type" value="Genomic_DNA"/>
</dbReference>
<dbReference type="CDD" id="cd06154">
    <property type="entry name" value="YjgF_YER057c_UK114_like_6"/>
    <property type="match status" value="1"/>
</dbReference>
<dbReference type="InterPro" id="IPR006175">
    <property type="entry name" value="YjgF/YER057c/UK114"/>
</dbReference>
<dbReference type="PANTHER" id="PTHR43857:SF1">
    <property type="entry name" value="YJGH FAMILY PROTEIN"/>
    <property type="match status" value="1"/>
</dbReference>
<gene>
    <name evidence="1" type="ORF">ENP13_05560</name>
</gene>